<dbReference type="PANTHER" id="PTHR43155:SF2">
    <property type="entry name" value="CYCLIC DI-GMP PHOSPHODIESTERASE PA4108"/>
    <property type="match status" value="1"/>
</dbReference>
<dbReference type="InterPro" id="IPR037522">
    <property type="entry name" value="HD_GYP_dom"/>
</dbReference>
<accession>A0ABQ2JGX7</accession>
<sequence length="69" mass="7563">MLAVADTVDAMLTLRPYRPPLRLEQVLRELHAGSGTQFDPQLVEAFLLSGALDLYDLVPTPDTPDEPGD</sequence>
<dbReference type="Proteomes" id="UP000645517">
    <property type="component" value="Unassembled WGS sequence"/>
</dbReference>
<dbReference type="RefSeq" id="WP_229782309.1">
    <property type="nucleotide sequence ID" value="NZ_BMOR01000039.1"/>
</dbReference>
<comment type="caution">
    <text evidence="2">The sequence shown here is derived from an EMBL/GenBank/DDBJ whole genome shotgun (WGS) entry which is preliminary data.</text>
</comment>
<protein>
    <recommendedName>
        <fullName evidence="1">HD-GYP domain-containing protein</fullName>
    </recommendedName>
</protein>
<keyword evidence="3" id="KW-1185">Reference proteome</keyword>
<feature type="domain" description="HD-GYP" evidence="1">
    <location>
        <begin position="1"/>
        <end position="62"/>
    </location>
</feature>
<evidence type="ECO:0000313" key="3">
    <source>
        <dbReference type="Proteomes" id="UP000645517"/>
    </source>
</evidence>
<evidence type="ECO:0000313" key="2">
    <source>
        <dbReference type="EMBL" id="GGN47322.1"/>
    </source>
</evidence>
<dbReference type="SUPFAM" id="SSF109604">
    <property type="entry name" value="HD-domain/PDEase-like"/>
    <property type="match status" value="1"/>
</dbReference>
<proteinExistence type="predicted"/>
<name>A0ABQ2JGX7_9DEIO</name>
<evidence type="ECO:0000259" key="1">
    <source>
        <dbReference type="PROSITE" id="PS51832"/>
    </source>
</evidence>
<dbReference type="Gene3D" id="1.10.3210.10">
    <property type="entry name" value="Hypothetical protein af1432"/>
    <property type="match status" value="1"/>
</dbReference>
<dbReference type="PROSITE" id="PS51832">
    <property type="entry name" value="HD_GYP"/>
    <property type="match status" value="1"/>
</dbReference>
<dbReference type="EMBL" id="BMOR01000039">
    <property type="protein sequence ID" value="GGN47322.1"/>
    <property type="molecule type" value="Genomic_DNA"/>
</dbReference>
<reference evidence="3" key="1">
    <citation type="journal article" date="2019" name="Int. J. Syst. Evol. Microbiol.">
        <title>The Global Catalogue of Microorganisms (GCM) 10K type strain sequencing project: providing services to taxonomists for standard genome sequencing and annotation.</title>
        <authorList>
            <consortium name="The Broad Institute Genomics Platform"/>
            <consortium name="The Broad Institute Genome Sequencing Center for Infectious Disease"/>
            <person name="Wu L."/>
            <person name="Ma J."/>
        </authorList>
    </citation>
    <scope>NUCLEOTIDE SEQUENCE [LARGE SCALE GENOMIC DNA]</scope>
    <source>
        <strain evidence="3">JCM 16918</strain>
    </source>
</reference>
<gene>
    <name evidence="2" type="ORF">GCM10010842_38700</name>
</gene>
<dbReference type="PANTHER" id="PTHR43155">
    <property type="entry name" value="CYCLIC DI-GMP PHOSPHODIESTERASE PA4108-RELATED"/>
    <property type="match status" value="1"/>
</dbReference>
<organism evidence="2 3">
    <name type="scientific">Deinococcus daejeonensis</name>
    <dbReference type="NCBI Taxonomy" id="1007098"/>
    <lineage>
        <taxon>Bacteria</taxon>
        <taxon>Thermotogati</taxon>
        <taxon>Deinococcota</taxon>
        <taxon>Deinococci</taxon>
        <taxon>Deinococcales</taxon>
        <taxon>Deinococcaceae</taxon>
        <taxon>Deinococcus</taxon>
    </lineage>
</organism>